<organism evidence="1 2">
    <name type="scientific">Piscinibacter gummiphilus</name>
    <dbReference type="NCBI Taxonomy" id="946333"/>
    <lineage>
        <taxon>Bacteria</taxon>
        <taxon>Pseudomonadati</taxon>
        <taxon>Pseudomonadota</taxon>
        <taxon>Betaproteobacteria</taxon>
        <taxon>Burkholderiales</taxon>
        <taxon>Sphaerotilaceae</taxon>
        <taxon>Piscinibacter</taxon>
    </lineage>
</organism>
<evidence type="ECO:0000313" key="1">
    <source>
        <dbReference type="EMBL" id="ARN20178.1"/>
    </source>
</evidence>
<gene>
    <name evidence="1" type="ORF">A4W93_09800</name>
</gene>
<evidence type="ECO:0000313" key="2">
    <source>
        <dbReference type="Proteomes" id="UP000193427"/>
    </source>
</evidence>
<dbReference type="InterPro" id="IPR021953">
    <property type="entry name" value="DUF3570"/>
</dbReference>
<dbReference type="Pfam" id="PF12094">
    <property type="entry name" value="DUF3570"/>
    <property type="match status" value="2"/>
</dbReference>
<protein>
    <recommendedName>
        <fullName evidence="3">DUF3570 domain-containing protein</fullName>
    </recommendedName>
</protein>
<proteinExistence type="predicted"/>
<dbReference type="AlphaFoldDB" id="A0A1W6L7R1"/>
<keyword evidence="2" id="KW-1185">Reference proteome</keyword>
<dbReference type="KEGG" id="rgu:A4W93_09800"/>
<name>A0A1W6L7R1_9BURK</name>
<evidence type="ECO:0008006" key="3">
    <source>
        <dbReference type="Google" id="ProtNLM"/>
    </source>
</evidence>
<dbReference type="Proteomes" id="UP000193427">
    <property type="component" value="Chromosome"/>
</dbReference>
<dbReference type="EMBL" id="CP015118">
    <property type="protein sequence ID" value="ARN20178.1"/>
    <property type="molecule type" value="Genomic_DNA"/>
</dbReference>
<reference evidence="1 2" key="1">
    <citation type="submission" date="2016-04" db="EMBL/GenBank/DDBJ databases">
        <title>Complete genome sequence of natural rubber-degrading, novel Gram-negative bacterium, Rhizobacter gummiphilus strain NS21.</title>
        <authorList>
            <person name="Tabata M."/>
            <person name="Kasai D."/>
            <person name="Fukuda M."/>
        </authorList>
    </citation>
    <scope>NUCLEOTIDE SEQUENCE [LARGE SCALE GENOMIC DNA]</scope>
    <source>
        <strain evidence="1 2">NS21</strain>
    </source>
</reference>
<sequence length="401" mass="43322">MAAPAWAEAAVAATDRPLRIGSIVAAALSVTALPAAHAESAPEKGSIALKYLYYRDFQKNDTQYPGEPKPDGAKFDRITVKAPSVLLVVPIGSDWSVEAGATVDDVSGATPRYYSSVSGATKAPGGMSDKRNAGDVKVTRHFSRGAVAVGVATSSENDYDSSAVSLEGRYATEDNNTTFHLGAAATRDKIGSTDDPALDERRRTNEVMAGVTQVLGANDIVQVNLGYRHGAGYFNDPYKSADRRPDERNQGTLLARWNHHVVPLGSTLRSSYRFYKDSFGIAAHTVEAAWVQPFAEWWSVTPSLRYYSQGAAKFYCDPSSDPAVFPFCPGSPTFATTDQRMSAFGAVTLGIKLQLRWEDWTGDVKYERYTQKSDWKLGGSGSPGIDPLYADMVQVGVSKAF</sequence>
<dbReference type="STRING" id="946333.A4W93_09800"/>
<accession>A0A1W6L7R1</accession>